<keyword evidence="1" id="KW-0472">Membrane</keyword>
<evidence type="ECO:0000256" key="1">
    <source>
        <dbReference type="SAM" id="Phobius"/>
    </source>
</evidence>
<name>A0AAV4S7C2_9ARAC</name>
<evidence type="ECO:0000313" key="2">
    <source>
        <dbReference type="EMBL" id="GIY28496.1"/>
    </source>
</evidence>
<dbReference type="Proteomes" id="UP001054837">
    <property type="component" value="Unassembled WGS sequence"/>
</dbReference>
<keyword evidence="3" id="KW-1185">Reference proteome</keyword>
<reference evidence="2 3" key="1">
    <citation type="submission" date="2021-06" db="EMBL/GenBank/DDBJ databases">
        <title>Caerostris darwini draft genome.</title>
        <authorList>
            <person name="Kono N."/>
            <person name="Arakawa K."/>
        </authorList>
    </citation>
    <scope>NUCLEOTIDE SEQUENCE [LARGE SCALE GENOMIC DNA]</scope>
</reference>
<evidence type="ECO:0000313" key="3">
    <source>
        <dbReference type="Proteomes" id="UP001054837"/>
    </source>
</evidence>
<accession>A0AAV4S7C2</accession>
<dbReference type="EMBL" id="BPLQ01007175">
    <property type="protein sequence ID" value="GIY28496.1"/>
    <property type="molecule type" value="Genomic_DNA"/>
</dbReference>
<gene>
    <name evidence="2" type="ORF">CDAR_88001</name>
</gene>
<feature type="transmembrane region" description="Helical" evidence="1">
    <location>
        <begin position="29"/>
        <end position="46"/>
    </location>
</feature>
<sequence length="126" mass="14580">MVSYQHVKQHCSNSRSFNDSWRHLKKQKVILVSLMSMILAYLPRAVSPFSVPKVPYQASPNGYDKSGLEGRGSLGTYQTNNFVHQQFKNFQVMFLLHPWLKLLILIIINFFSFIKFEILANSSDIL</sequence>
<keyword evidence="1" id="KW-0812">Transmembrane</keyword>
<comment type="caution">
    <text evidence="2">The sequence shown here is derived from an EMBL/GenBank/DDBJ whole genome shotgun (WGS) entry which is preliminary data.</text>
</comment>
<protein>
    <submittedName>
        <fullName evidence="2">Uncharacterized protein</fullName>
    </submittedName>
</protein>
<dbReference type="AlphaFoldDB" id="A0AAV4S7C2"/>
<proteinExistence type="predicted"/>
<feature type="transmembrane region" description="Helical" evidence="1">
    <location>
        <begin position="99"/>
        <end position="120"/>
    </location>
</feature>
<keyword evidence="1" id="KW-1133">Transmembrane helix</keyword>
<organism evidence="2 3">
    <name type="scientific">Caerostris darwini</name>
    <dbReference type="NCBI Taxonomy" id="1538125"/>
    <lineage>
        <taxon>Eukaryota</taxon>
        <taxon>Metazoa</taxon>
        <taxon>Ecdysozoa</taxon>
        <taxon>Arthropoda</taxon>
        <taxon>Chelicerata</taxon>
        <taxon>Arachnida</taxon>
        <taxon>Araneae</taxon>
        <taxon>Araneomorphae</taxon>
        <taxon>Entelegynae</taxon>
        <taxon>Araneoidea</taxon>
        <taxon>Araneidae</taxon>
        <taxon>Caerostris</taxon>
    </lineage>
</organism>